<organism evidence="1 2">
    <name type="scientific">Actinomyces weissii</name>
    <dbReference type="NCBI Taxonomy" id="675090"/>
    <lineage>
        <taxon>Bacteria</taxon>
        <taxon>Bacillati</taxon>
        <taxon>Actinomycetota</taxon>
        <taxon>Actinomycetes</taxon>
        <taxon>Actinomycetales</taxon>
        <taxon>Actinomycetaceae</taxon>
        <taxon>Actinomyces</taxon>
    </lineage>
</organism>
<proteinExistence type="predicted"/>
<dbReference type="Proteomes" id="UP000595895">
    <property type="component" value="Chromosome"/>
</dbReference>
<name>A0A7T7MAW7_9ACTO</name>
<dbReference type="KEGG" id="awe:JG540_03630"/>
<accession>A0A7T7MAW7</accession>
<dbReference type="RefSeq" id="WP_200277335.1">
    <property type="nucleotide sequence ID" value="NZ_CP066802.1"/>
</dbReference>
<gene>
    <name evidence="1" type="ORF">JG540_03630</name>
</gene>
<evidence type="ECO:0000313" key="1">
    <source>
        <dbReference type="EMBL" id="QQM67960.1"/>
    </source>
</evidence>
<dbReference type="AlphaFoldDB" id="A0A7T7MAW7"/>
<evidence type="ECO:0000313" key="2">
    <source>
        <dbReference type="Proteomes" id="UP000595895"/>
    </source>
</evidence>
<keyword evidence="2" id="KW-1185">Reference proteome</keyword>
<sequence length="92" mass="10548">MKRSALEHFILVYDHADERLREEIPFGSDSDAAVAAYMELEEQYRNDKGIEIVLIGSDSFDTIKRTHANYFADSRDALITDPLLRDLLDSVQ</sequence>
<reference evidence="1 2" key="1">
    <citation type="submission" date="2020-12" db="EMBL/GenBank/DDBJ databases">
        <authorList>
            <person name="Zhou J."/>
        </authorList>
    </citation>
    <scope>NUCLEOTIDE SEQUENCE [LARGE SCALE GENOMIC DNA]</scope>
    <source>
        <strain evidence="1 2">CCUG 61299</strain>
    </source>
</reference>
<protein>
    <submittedName>
        <fullName evidence="1">Uncharacterized protein</fullName>
    </submittedName>
</protein>
<dbReference type="EMBL" id="CP066802">
    <property type="protein sequence ID" value="QQM67960.1"/>
    <property type="molecule type" value="Genomic_DNA"/>
</dbReference>